<name>A0A8S1XZT2_9CILI</name>
<proteinExistence type="predicted"/>
<accession>A0A8S1XZT2</accession>
<reference evidence="1" key="1">
    <citation type="submission" date="2021-01" db="EMBL/GenBank/DDBJ databases">
        <authorList>
            <consortium name="Genoscope - CEA"/>
            <person name="William W."/>
        </authorList>
    </citation>
    <scope>NUCLEOTIDE SEQUENCE</scope>
</reference>
<evidence type="ECO:0000313" key="2">
    <source>
        <dbReference type="Proteomes" id="UP000689195"/>
    </source>
</evidence>
<sequence length="62" mass="7286">MAFNKIYINSSNSKLNNDDLIKKLLLLNEQLNIIVLSYHPWGGIQKNITYYQMPTKLDIIFK</sequence>
<keyword evidence="2" id="KW-1185">Reference proteome</keyword>
<comment type="caution">
    <text evidence="1">The sequence shown here is derived from an EMBL/GenBank/DDBJ whole genome shotgun (WGS) entry which is preliminary data.</text>
</comment>
<evidence type="ECO:0000313" key="1">
    <source>
        <dbReference type="EMBL" id="CAD8207241.1"/>
    </source>
</evidence>
<dbReference type="AlphaFoldDB" id="A0A8S1XZT2"/>
<dbReference type="EMBL" id="CAJJDO010000146">
    <property type="protein sequence ID" value="CAD8207241.1"/>
    <property type="molecule type" value="Genomic_DNA"/>
</dbReference>
<protein>
    <submittedName>
        <fullName evidence="1">Uncharacterized protein</fullName>
    </submittedName>
</protein>
<dbReference type="Proteomes" id="UP000689195">
    <property type="component" value="Unassembled WGS sequence"/>
</dbReference>
<gene>
    <name evidence="1" type="ORF">PPENT_87.1.T1460122</name>
</gene>
<organism evidence="1 2">
    <name type="scientific">Paramecium pentaurelia</name>
    <dbReference type="NCBI Taxonomy" id="43138"/>
    <lineage>
        <taxon>Eukaryota</taxon>
        <taxon>Sar</taxon>
        <taxon>Alveolata</taxon>
        <taxon>Ciliophora</taxon>
        <taxon>Intramacronucleata</taxon>
        <taxon>Oligohymenophorea</taxon>
        <taxon>Peniculida</taxon>
        <taxon>Parameciidae</taxon>
        <taxon>Paramecium</taxon>
    </lineage>
</organism>